<sequence>METMTNILGEINSIVWGPVMLIAILGVGLFLQIGLKLMPIFKLGTGFSLLWKGRQGAGGGEISPFNALMTSLSATIGTGNIAGVATAVFLGGPGALFWMWMTALVGMATKYAEAVCAVKYRERDNAGNYVGGPMYYIKNGLGRKWYWLAPTFAAFGAVAAFGIGNGVQANSVANVLNENFAIPAQATAVILMVLTAAVILGGVTRIGNVAGKLVPFMAVAYITAGLVVLIINIDSIGSALQLVFAQAFTPTAAEGGFAGAAVWAAIRFGVARGVFSNEAGLGSAPIAHAVAETKSPVNQGLIAMLGTFIDTIIVCTITGLAIVASGVWTSGSSGAALTSLAFETSLPGVGGYIIAISLSVFAFTTILGWSFYGEKCIGFFFGPRALKPYRILWVAAIYFGATAELSFIWLLADTLNAMMAIPNLIALALLSPIVFKLTKEFFSEDGEPEGAEEAPAE</sequence>
<evidence type="ECO:0000256" key="2">
    <source>
        <dbReference type="ARBA" id="ARBA00009261"/>
    </source>
</evidence>
<feature type="transmembrane region" description="Helical" evidence="8">
    <location>
        <begin position="301"/>
        <end position="329"/>
    </location>
</feature>
<reference evidence="9 10" key="1">
    <citation type="journal article" date="2021" name="Angew. Chem. Int. Ed. Engl.">
        <title>A novel family of nonribosomal peptides modulate collective behavior in Pseudovibrio bacteria isolated from marine sponges.</title>
        <authorList>
            <person name="Ioca L.P."/>
            <person name="Dai Y."/>
            <person name="Kunakom S."/>
            <person name="Diaz-Espinosa J."/>
            <person name="Krunic A."/>
            <person name="Crnkovic C.M."/>
            <person name="Orjala J."/>
            <person name="Sanchez L.M."/>
            <person name="Ferreira A.G."/>
            <person name="Berlinck R.G.S."/>
            <person name="Eustaquio A.S."/>
        </authorList>
    </citation>
    <scope>NUCLEOTIDE SEQUENCE [LARGE SCALE GENOMIC DNA]</scope>
    <source>
        <strain evidence="9 10">Ab134</strain>
        <plasmid evidence="9 10">pAb134-01</plasmid>
    </source>
</reference>
<evidence type="ECO:0000256" key="1">
    <source>
        <dbReference type="ARBA" id="ARBA00004651"/>
    </source>
</evidence>
<keyword evidence="4" id="KW-1003">Cell membrane</keyword>
<keyword evidence="7 8" id="KW-0472">Membrane</keyword>
<comment type="subcellular location">
    <subcellularLocation>
        <location evidence="8">Cell inner membrane</location>
        <topology evidence="8">Multi-pass membrane protein</topology>
    </subcellularLocation>
    <subcellularLocation>
        <location evidence="1">Cell membrane</location>
        <topology evidence="1">Multi-pass membrane protein</topology>
    </subcellularLocation>
</comment>
<evidence type="ECO:0000256" key="8">
    <source>
        <dbReference type="RuleBase" id="RU363064"/>
    </source>
</evidence>
<dbReference type="PROSITE" id="PS00873">
    <property type="entry name" value="NA_ALANINE_SYMP"/>
    <property type="match status" value="1"/>
</dbReference>
<protein>
    <submittedName>
        <fullName evidence="9">Sodium:alanine symporter family protein</fullName>
    </submittedName>
</protein>
<feature type="transmembrane region" description="Helical" evidence="8">
    <location>
        <begin position="239"/>
        <end position="266"/>
    </location>
</feature>
<dbReference type="PRINTS" id="PR00175">
    <property type="entry name" value="NAALASMPORT"/>
</dbReference>
<evidence type="ECO:0000313" key="10">
    <source>
        <dbReference type="Proteomes" id="UP000680706"/>
    </source>
</evidence>
<name>A0ABX8ATB0_9HYPH</name>
<dbReference type="Pfam" id="PF01235">
    <property type="entry name" value="Na_Ala_symp"/>
    <property type="match status" value="1"/>
</dbReference>
<proteinExistence type="inferred from homology"/>
<feature type="transmembrane region" description="Helical" evidence="8">
    <location>
        <begin position="391"/>
        <end position="411"/>
    </location>
</feature>
<feature type="transmembrane region" description="Helical" evidence="8">
    <location>
        <begin position="145"/>
        <end position="168"/>
    </location>
</feature>
<keyword evidence="3 8" id="KW-0813">Transport</keyword>
<keyword evidence="10" id="KW-1185">Reference proteome</keyword>
<evidence type="ECO:0000256" key="6">
    <source>
        <dbReference type="ARBA" id="ARBA00022989"/>
    </source>
</evidence>
<evidence type="ECO:0000313" key="9">
    <source>
        <dbReference type="EMBL" id="QUS58355.1"/>
    </source>
</evidence>
<evidence type="ECO:0000256" key="4">
    <source>
        <dbReference type="ARBA" id="ARBA00022475"/>
    </source>
</evidence>
<feature type="transmembrane region" description="Helical" evidence="8">
    <location>
        <begin position="180"/>
        <end position="201"/>
    </location>
</feature>
<evidence type="ECO:0000256" key="3">
    <source>
        <dbReference type="ARBA" id="ARBA00022448"/>
    </source>
</evidence>
<feature type="transmembrane region" description="Helical" evidence="8">
    <location>
        <begin position="213"/>
        <end position="233"/>
    </location>
</feature>
<feature type="transmembrane region" description="Helical" evidence="8">
    <location>
        <begin position="417"/>
        <end position="435"/>
    </location>
</feature>
<evidence type="ECO:0000256" key="7">
    <source>
        <dbReference type="ARBA" id="ARBA00023136"/>
    </source>
</evidence>
<keyword evidence="8" id="KW-0769">Symport</keyword>
<accession>A0ABX8ATB0</accession>
<keyword evidence="5 8" id="KW-0812">Transmembrane</keyword>
<dbReference type="Proteomes" id="UP000680706">
    <property type="component" value="Plasmid pAb134-01"/>
</dbReference>
<evidence type="ECO:0000256" key="5">
    <source>
        <dbReference type="ARBA" id="ARBA00022692"/>
    </source>
</evidence>
<keyword evidence="9" id="KW-0614">Plasmid</keyword>
<dbReference type="Gene3D" id="1.20.1740.10">
    <property type="entry name" value="Amino acid/polyamine transporter I"/>
    <property type="match status" value="1"/>
</dbReference>
<feature type="transmembrane region" description="Helical" evidence="8">
    <location>
        <begin position="14"/>
        <end position="35"/>
    </location>
</feature>
<dbReference type="PANTHER" id="PTHR30330:SF3">
    <property type="entry name" value="TRANSCRIPTIONAL REGULATOR, LRP FAMILY"/>
    <property type="match status" value="1"/>
</dbReference>
<keyword evidence="6 8" id="KW-1133">Transmembrane helix</keyword>
<dbReference type="InterPro" id="IPR001463">
    <property type="entry name" value="Na/Ala_symport"/>
</dbReference>
<dbReference type="PANTHER" id="PTHR30330">
    <property type="entry name" value="AGSS FAMILY TRANSPORTER, SODIUM-ALANINE"/>
    <property type="match status" value="1"/>
</dbReference>
<organism evidence="9 10">
    <name type="scientific">Pseudovibrio brasiliensis</name>
    <dbReference type="NCBI Taxonomy" id="1898042"/>
    <lineage>
        <taxon>Bacteria</taxon>
        <taxon>Pseudomonadati</taxon>
        <taxon>Pseudomonadota</taxon>
        <taxon>Alphaproteobacteria</taxon>
        <taxon>Hyphomicrobiales</taxon>
        <taxon>Stappiaceae</taxon>
        <taxon>Pseudovibrio</taxon>
    </lineage>
</organism>
<geneLocation type="plasmid" evidence="9 10">
    <name>pAb134-01</name>
</geneLocation>
<gene>
    <name evidence="9" type="ORF">KGB56_23810</name>
</gene>
<keyword evidence="8" id="KW-0997">Cell inner membrane</keyword>
<feature type="transmembrane region" description="Helical" evidence="8">
    <location>
        <begin position="349"/>
        <end position="371"/>
    </location>
</feature>
<comment type="similarity">
    <text evidence="2 8">Belongs to the alanine or glycine:cation symporter (AGCS) (TC 2.A.25) family.</text>
</comment>
<dbReference type="EMBL" id="CP074127">
    <property type="protein sequence ID" value="QUS58355.1"/>
    <property type="molecule type" value="Genomic_DNA"/>
</dbReference>
<dbReference type="NCBIfam" id="TIGR00835">
    <property type="entry name" value="agcS"/>
    <property type="match status" value="1"/>
</dbReference>